<keyword evidence="2" id="KW-0134">Cell wall</keyword>
<evidence type="ECO:0000313" key="9">
    <source>
        <dbReference type="EMBL" id="QRD05517.1"/>
    </source>
</evidence>
<name>A0A7U2I947_PHANO</name>
<evidence type="ECO:0000256" key="5">
    <source>
        <dbReference type="ARBA" id="ARBA00023121"/>
    </source>
</evidence>
<sequence length="182" mass="19534">MHYSLFLLPFIAISQAIPLAPRQDSQALAPQLLEQIRSLNTAVTQLTTAVNNYDGSLFGVLPQGIAVISAEKKVDSLVSKATETAQDSSKFTAPDSKEVVQTLATQIGPIKDSLSALKTKYPAFKRTFTAPIVLKDLKTLKEHTGELIAAVKEKVTAEDAGLLDFGKGILDQAFDDAIGVYS</sequence>
<keyword evidence="3" id="KW-0964">Secreted</keyword>
<evidence type="ECO:0000256" key="7">
    <source>
        <dbReference type="ARBA" id="ARBA00071527"/>
    </source>
</evidence>
<dbReference type="FunFam" id="1.20.1280.140:FF:000001">
    <property type="entry name" value="Cell wall serine-threonine-rich galactomannoprotein Mp1"/>
    <property type="match status" value="1"/>
</dbReference>
<dbReference type="InterPro" id="IPR021054">
    <property type="entry name" value="Cell_wall_mannoprotein_1"/>
</dbReference>
<dbReference type="OMA" id="MICNSFL"/>
<dbReference type="VEuPathDB" id="FungiDB:JI435_058020"/>
<keyword evidence="10" id="KW-1185">Reference proteome</keyword>
<dbReference type="OrthoDB" id="2422134at2759"/>
<keyword evidence="5" id="KW-0446">Lipid-binding</keyword>
<dbReference type="RefSeq" id="XP_001796197.1">
    <property type="nucleotide sequence ID" value="XM_001796145.1"/>
</dbReference>
<evidence type="ECO:0000256" key="4">
    <source>
        <dbReference type="ARBA" id="ARBA00022729"/>
    </source>
</evidence>
<evidence type="ECO:0000313" key="10">
    <source>
        <dbReference type="Proteomes" id="UP000663193"/>
    </source>
</evidence>
<dbReference type="KEGG" id="pno:SNOG_05802"/>
<reference evidence="10" key="1">
    <citation type="journal article" date="2021" name="BMC Genomics">
        <title>Chromosome-level genome assembly and manually-curated proteome of model necrotroph Parastagonospora nodorum Sn15 reveals a genome-wide trove of candidate effector homologs, and redundancy of virulence-related functions within an accessory chromosome.</title>
        <authorList>
            <person name="Bertazzoni S."/>
            <person name="Jones D.A.B."/>
            <person name="Phan H.T."/>
            <person name="Tan K.-C."/>
            <person name="Hane J.K."/>
        </authorList>
    </citation>
    <scope>NUCLEOTIDE SEQUENCE [LARGE SCALE GENOMIC DNA]</scope>
    <source>
        <strain evidence="10">SN15 / ATCC MYA-4574 / FGSC 10173)</strain>
    </source>
</reference>
<dbReference type="GO" id="GO:0009277">
    <property type="term" value="C:fungal-type cell wall"/>
    <property type="evidence" value="ECO:0007669"/>
    <property type="project" value="UniProtKB-ARBA"/>
</dbReference>
<evidence type="ECO:0000256" key="8">
    <source>
        <dbReference type="SAM" id="SignalP"/>
    </source>
</evidence>
<dbReference type="EMBL" id="CP069041">
    <property type="protein sequence ID" value="QRD05517.1"/>
    <property type="molecule type" value="Genomic_DNA"/>
</dbReference>
<dbReference type="Proteomes" id="UP000663193">
    <property type="component" value="Chromosome 19"/>
</dbReference>
<dbReference type="GO" id="GO:0008289">
    <property type="term" value="F:lipid binding"/>
    <property type="evidence" value="ECO:0007669"/>
    <property type="project" value="UniProtKB-KW"/>
</dbReference>
<dbReference type="Gene3D" id="1.20.1280.140">
    <property type="match status" value="1"/>
</dbReference>
<dbReference type="AlphaFoldDB" id="A0A7U2I947"/>
<comment type="similarity">
    <text evidence="6">Belongs to the cell wall mannoprotein 1 family.</text>
</comment>
<accession>A0A7U2I947</accession>
<evidence type="ECO:0000256" key="1">
    <source>
        <dbReference type="ARBA" id="ARBA00004191"/>
    </source>
</evidence>
<feature type="signal peptide" evidence="8">
    <location>
        <begin position="1"/>
        <end position="16"/>
    </location>
</feature>
<proteinExistence type="inferred from homology"/>
<comment type="subcellular location">
    <subcellularLocation>
        <location evidence="1">Secreted</location>
        <location evidence="1">Cell wall</location>
    </subcellularLocation>
</comment>
<evidence type="ECO:0000256" key="6">
    <source>
        <dbReference type="ARBA" id="ARBA00060953"/>
    </source>
</evidence>
<evidence type="ECO:0000256" key="3">
    <source>
        <dbReference type="ARBA" id="ARBA00022525"/>
    </source>
</evidence>
<dbReference type="Pfam" id="PF12296">
    <property type="entry name" value="HsbA"/>
    <property type="match status" value="1"/>
</dbReference>
<feature type="chain" id="PRO_5034628236" description="Cell wall mannoprotein 1" evidence="8">
    <location>
        <begin position="17"/>
        <end position="182"/>
    </location>
</feature>
<dbReference type="PANTHER" id="PTHR38123">
    <property type="entry name" value="CELL WALL SERINE-THREONINE-RICH GALACTOMANNOPROTEIN MP1 (AFU_ORTHOLOGUE AFUA_4G03240)"/>
    <property type="match status" value="1"/>
</dbReference>
<protein>
    <recommendedName>
        <fullName evidence="7">Cell wall mannoprotein 1</fullName>
    </recommendedName>
</protein>
<organism evidence="9 10">
    <name type="scientific">Phaeosphaeria nodorum (strain SN15 / ATCC MYA-4574 / FGSC 10173)</name>
    <name type="common">Glume blotch fungus</name>
    <name type="synonym">Parastagonospora nodorum</name>
    <dbReference type="NCBI Taxonomy" id="321614"/>
    <lineage>
        <taxon>Eukaryota</taxon>
        <taxon>Fungi</taxon>
        <taxon>Dikarya</taxon>
        <taxon>Ascomycota</taxon>
        <taxon>Pezizomycotina</taxon>
        <taxon>Dothideomycetes</taxon>
        <taxon>Pleosporomycetidae</taxon>
        <taxon>Pleosporales</taxon>
        <taxon>Pleosporineae</taxon>
        <taxon>Phaeosphaeriaceae</taxon>
        <taxon>Parastagonospora</taxon>
    </lineage>
</organism>
<evidence type="ECO:0000256" key="2">
    <source>
        <dbReference type="ARBA" id="ARBA00022512"/>
    </source>
</evidence>
<dbReference type="PANTHER" id="PTHR38123:SF1">
    <property type="entry name" value="HYDROPHOBIC SURFACE BINDING PROTEIN"/>
    <property type="match status" value="1"/>
</dbReference>
<gene>
    <name evidence="9" type="ORF">JI435_058020</name>
</gene>
<keyword evidence="4 8" id="KW-0732">Signal</keyword>